<keyword evidence="6" id="KW-0145">Chemotaxis</keyword>
<keyword evidence="12" id="KW-0966">Cell projection</keyword>
<accession>A0A4V2PPT1</accession>
<dbReference type="PANTHER" id="PTHR38786">
    <property type="entry name" value="FLAGELLAR FLIJ PROTEIN"/>
    <property type="match status" value="1"/>
</dbReference>
<dbReference type="GO" id="GO:0044781">
    <property type="term" value="P:bacterial-type flagellum organization"/>
    <property type="evidence" value="ECO:0007669"/>
    <property type="project" value="UniProtKB-KW"/>
</dbReference>
<gene>
    <name evidence="12" type="ORF">EV690_2239</name>
</gene>
<dbReference type="OrthoDB" id="7063004at2"/>
<dbReference type="Proteomes" id="UP000295565">
    <property type="component" value="Unassembled WGS sequence"/>
</dbReference>
<dbReference type="GO" id="GO:0071973">
    <property type="term" value="P:bacterial-type flagellum-dependent cell motility"/>
    <property type="evidence" value="ECO:0007669"/>
    <property type="project" value="InterPro"/>
</dbReference>
<evidence type="ECO:0000256" key="7">
    <source>
        <dbReference type="ARBA" id="ARBA00022795"/>
    </source>
</evidence>
<dbReference type="InterPro" id="IPR018006">
    <property type="entry name" value="Flag_FliJ_proteobac"/>
</dbReference>
<reference evidence="12 13" key="1">
    <citation type="submission" date="2019-03" db="EMBL/GenBank/DDBJ databases">
        <title>Genomic Encyclopedia of Type Strains, Phase IV (KMG-IV): sequencing the most valuable type-strain genomes for metagenomic binning, comparative biology and taxonomic classification.</title>
        <authorList>
            <person name="Goeker M."/>
        </authorList>
    </citation>
    <scope>NUCLEOTIDE SEQUENCE [LARGE SCALE GENOMIC DNA]</scope>
    <source>
        <strain evidence="12 13">DSM 18577</strain>
    </source>
</reference>
<evidence type="ECO:0000256" key="4">
    <source>
        <dbReference type="ARBA" id="ARBA00022448"/>
    </source>
</evidence>
<dbReference type="Gene3D" id="1.10.287.1700">
    <property type="match status" value="1"/>
</dbReference>
<evidence type="ECO:0000256" key="11">
    <source>
        <dbReference type="SAM" id="Coils"/>
    </source>
</evidence>
<proteinExistence type="inferred from homology"/>
<keyword evidence="11" id="KW-0175">Coiled coil</keyword>
<keyword evidence="12" id="KW-0282">Flagellum</keyword>
<evidence type="ECO:0000256" key="2">
    <source>
        <dbReference type="ARBA" id="ARBA00010004"/>
    </source>
</evidence>
<evidence type="ECO:0000256" key="1">
    <source>
        <dbReference type="ARBA" id="ARBA00004413"/>
    </source>
</evidence>
<evidence type="ECO:0000256" key="10">
    <source>
        <dbReference type="ARBA" id="ARBA00023225"/>
    </source>
</evidence>
<dbReference type="GO" id="GO:0006935">
    <property type="term" value="P:chemotaxis"/>
    <property type="evidence" value="ECO:0007669"/>
    <property type="project" value="UniProtKB-KW"/>
</dbReference>
<dbReference type="RefSeq" id="WP_131913028.1">
    <property type="nucleotide sequence ID" value="NZ_OU594967.1"/>
</dbReference>
<dbReference type="NCBIfam" id="TIGR02473">
    <property type="entry name" value="flagell_FliJ"/>
    <property type="match status" value="1"/>
</dbReference>
<keyword evidence="13" id="KW-1185">Reference proteome</keyword>
<name>A0A4V2PPT1_9GAMM</name>
<evidence type="ECO:0000256" key="5">
    <source>
        <dbReference type="ARBA" id="ARBA00022475"/>
    </source>
</evidence>
<evidence type="ECO:0000256" key="6">
    <source>
        <dbReference type="ARBA" id="ARBA00022500"/>
    </source>
</evidence>
<dbReference type="InterPro" id="IPR052570">
    <property type="entry name" value="FliJ"/>
</dbReference>
<feature type="coiled-coil region" evidence="11">
    <location>
        <begin position="107"/>
        <end position="134"/>
    </location>
</feature>
<dbReference type="Pfam" id="PF02050">
    <property type="entry name" value="FliJ"/>
    <property type="match status" value="1"/>
</dbReference>
<evidence type="ECO:0000256" key="9">
    <source>
        <dbReference type="ARBA" id="ARBA00023136"/>
    </source>
</evidence>
<evidence type="ECO:0000313" key="13">
    <source>
        <dbReference type="Proteomes" id="UP000295565"/>
    </source>
</evidence>
<dbReference type="EMBL" id="SMGD01000013">
    <property type="protein sequence ID" value="TCK52131.1"/>
    <property type="molecule type" value="Genomic_DNA"/>
</dbReference>
<keyword evidence="4" id="KW-0813">Transport</keyword>
<keyword evidence="8" id="KW-0653">Protein transport</keyword>
<dbReference type="PRINTS" id="PR01004">
    <property type="entry name" value="FLGFLIJ"/>
</dbReference>
<dbReference type="GO" id="GO:0009288">
    <property type="term" value="C:bacterial-type flagellum"/>
    <property type="evidence" value="ECO:0007669"/>
    <property type="project" value="InterPro"/>
</dbReference>
<keyword evidence="10" id="KW-1006">Bacterial flagellum protein export</keyword>
<sequence>MAINALMILCEQLKKQEQQAVAEFSQARQQLASFEHQLRQLEDYRHNYMLQAMERGSDGMLAAGFHQYQSFIQTIEKAETEQQQSVVQLRTNVERKRQIWLDLANRHKALEQLIERQRQQKAQKQARAEQKLLDEYASMQFVRQSLFPD</sequence>
<evidence type="ECO:0000313" key="12">
    <source>
        <dbReference type="EMBL" id="TCK52131.1"/>
    </source>
</evidence>
<comment type="similarity">
    <text evidence="2">Belongs to the FliJ family.</text>
</comment>
<organism evidence="12 13">
    <name type="scientific">Celerinatantimonas diazotrophica</name>
    <dbReference type="NCBI Taxonomy" id="412034"/>
    <lineage>
        <taxon>Bacteria</taxon>
        <taxon>Pseudomonadati</taxon>
        <taxon>Pseudomonadota</taxon>
        <taxon>Gammaproteobacteria</taxon>
        <taxon>Celerinatantimonadaceae</taxon>
        <taxon>Celerinatantimonas</taxon>
    </lineage>
</organism>
<keyword evidence="12" id="KW-0969">Cilium</keyword>
<dbReference type="InterPro" id="IPR053716">
    <property type="entry name" value="Flag_assembly_chemotaxis_eff"/>
</dbReference>
<keyword evidence="7" id="KW-1005">Bacterial flagellum biogenesis</keyword>
<feature type="coiled-coil region" evidence="11">
    <location>
        <begin position="3"/>
        <end position="44"/>
    </location>
</feature>
<comment type="caution">
    <text evidence="12">The sequence shown here is derived from an EMBL/GenBank/DDBJ whole genome shotgun (WGS) entry which is preliminary data.</text>
</comment>
<dbReference type="PANTHER" id="PTHR38786:SF1">
    <property type="entry name" value="FLAGELLAR FLIJ PROTEIN"/>
    <property type="match status" value="1"/>
</dbReference>
<keyword evidence="5" id="KW-1003">Cell membrane</keyword>
<evidence type="ECO:0000256" key="8">
    <source>
        <dbReference type="ARBA" id="ARBA00022927"/>
    </source>
</evidence>
<dbReference type="GO" id="GO:0015031">
    <property type="term" value="P:protein transport"/>
    <property type="evidence" value="ECO:0007669"/>
    <property type="project" value="UniProtKB-KW"/>
</dbReference>
<keyword evidence="9" id="KW-0472">Membrane</keyword>
<protein>
    <recommendedName>
        <fullName evidence="3">Flagellar FliJ protein</fullName>
    </recommendedName>
</protein>
<dbReference type="GO" id="GO:0005886">
    <property type="term" value="C:plasma membrane"/>
    <property type="evidence" value="ECO:0007669"/>
    <property type="project" value="UniProtKB-SubCell"/>
</dbReference>
<dbReference type="GO" id="GO:0003774">
    <property type="term" value="F:cytoskeletal motor activity"/>
    <property type="evidence" value="ECO:0007669"/>
    <property type="project" value="InterPro"/>
</dbReference>
<comment type="subcellular location">
    <subcellularLocation>
        <location evidence="1">Cell membrane</location>
        <topology evidence="1">Peripheral membrane protein</topology>
        <orientation evidence="1">Cytoplasmic side</orientation>
    </subcellularLocation>
</comment>
<dbReference type="InterPro" id="IPR012823">
    <property type="entry name" value="Flagell_FliJ"/>
</dbReference>
<dbReference type="AlphaFoldDB" id="A0A4V2PPT1"/>
<evidence type="ECO:0000256" key="3">
    <source>
        <dbReference type="ARBA" id="ARBA00020392"/>
    </source>
</evidence>